<feature type="compositionally biased region" description="Basic and acidic residues" evidence="1">
    <location>
        <begin position="169"/>
        <end position="182"/>
    </location>
</feature>
<evidence type="ECO:0000313" key="2">
    <source>
        <dbReference type="EMBL" id="WPR88538.1"/>
    </source>
</evidence>
<reference evidence="2 3" key="1">
    <citation type="submission" date="2023-11" db="EMBL/GenBank/DDBJ databases">
        <title>Genome sequence of Microbacterium rhizosphaerae KACC 19337.</title>
        <authorList>
            <person name="Choi H."/>
            <person name="Kim S."/>
            <person name="Kim Y."/>
            <person name="Kwon S.-W."/>
            <person name="Heo J."/>
        </authorList>
    </citation>
    <scope>NUCLEOTIDE SEQUENCE [LARGE SCALE GENOMIC DNA]</scope>
    <source>
        <strain evidence="2 3">KACC 19337</strain>
    </source>
</reference>
<name>A0ABZ0SHU2_9MICO</name>
<feature type="region of interest" description="Disordered" evidence="1">
    <location>
        <begin position="70"/>
        <end position="196"/>
    </location>
</feature>
<sequence>MAARMAVTAGIAGTAVIVSGIIGVVTITDLGARADNAGSRVSVAKIDVVAPSHPTPFPVVAADSDIPAPAAPETVTVPAPEPGEILTSPAKASRATAAKSEASGNRRPASGQHSSGQDANGQGGQNGHQNSDQTAGNGAGGQSRLNAPVMSPKLVQRDGVIAQAPVHGNGRDSGKARGHDKSFTSQSRESSPAHRD</sequence>
<accession>A0ABZ0SHU2</accession>
<proteinExistence type="predicted"/>
<dbReference type="Proteomes" id="UP001323798">
    <property type="component" value="Chromosome"/>
</dbReference>
<protein>
    <recommendedName>
        <fullName evidence="4">Translation initiation factor IF-2</fullName>
    </recommendedName>
</protein>
<dbReference type="RefSeq" id="WP_320941257.1">
    <property type="nucleotide sequence ID" value="NZ_BAABEU010000006.1"/>
</dbReference>
<evidence type="ECO:0000256" key="1">
    <source>
        <dbReference type="SAM" id="MobiDB-lite"/>
    </source>
</evidence>
<keyword evidence="3" id="KW-1185">Reference proteome</keyword>
<dbReference type="EMBL" id="CP139368">
    <property type="protein sequence ID" value="WPR88538.1"/>
    <property type="molecule type" value="Genomic_DNA"/>
</dbReference>
<organism evidence="2 3">
    <name type="scientific">Microbacterium rhizosphaerae</name>
    <dbReference type="NCBI Taxonomy" id="1678237"/>
    <lineage>
        <taxon>Bacteria</taxon>
        <taxon>Bacillati</taxon>
        <taxon>Actinomycetota</taxon>
        <taxon>Actinomycetes</taxon>
        <taxon>Micrococcales</taxon>
        <taxon>Microbacteriaceae</taxon>
        <taxon>Microbacterium</taxon>
    </lineage>
</organism>
<evidence type="ECO:0000313" key="3">
    <source>
        <dbReference type="Proteomes" id="UP001323798"/>
    </source>
</evidence>
<gene>
    <name evidence="2" type="ORF">SM116_12215</name>
</gene>
<evidence type="ECO:0008006" key="4">
    <source>
        <dbReference type="Google" id="ProtNLM"/>
    </source>
</evidence>